<accession>A0ABQ2VVN8</accession>
<dbReference type="EMBL" id="BMTF01000006">
    <property type="protein sequence ID" value="GGV81573.1"/>
    <property type="molecule type" value="Genomic_DNA"/>
</dbReference>
<evidence type="ECO:0000313" key="2">
    <source>
        <dbReference type="EMBL" id="GGV81573.1"/>
    </source>
</evidence>
<proteinExistence type="predicted"/>
<comment type="caution">
    <text evidence="2">The sequence shown here is derived from an EMBL/GenBank/DDBJ whole genome shotgun (WGS) entry which is preliminary data.</text>
</comment>
<evidence type="ECO:0000313" key="3">
    <source>
        <dbReference type="Proteomes" id="UP000660675"/>
    </source>
</evidence>
<reference evidence="3" key="1">
    <citation type="journal article" date="2019" name="Int. J. Syst. Evol. Microbiol.">
        <title>The Global Catalogue of Microorganisms (GCM) 10K type strain sequencing project: providing services to taxonomists for standard genome sequencing and annotation.</title>
        <authorList>
            <consortium name="The Broad Institute Genomics Platform"/>
            <consortium name="The Broad Institute Genome Sequencing Center for Infectious Disease"/>
            <person name="Wu L."/>
            <person name="Ma J."/>
        </authorList>
    </citation>
    <scope>NUCLEOTIDE SEQUENCE [LARGE SCALE GENOMIC DNA]</scope>
    <source>
        <strain evidence="3">JCM 4376</strain>
    </source>
</reference>
<organism evidence="2 3">
    <name type="scientific">Streptomyces gelaticus</name>
    <dbReference type="NCBI Taxonomy" id="285446"/>
    <lineage>
        <taxon>Bacteria</taxon>
        <taxon>Bacillati</taxon>
        <taxon>Actinomycetota</taxon>
        <taxon>Actinomycetes</taxon>
        <taxon>Kitasatosporales</taxon>
        <taxon>Streptomycetaceae</taxon>
        <taxon>Streptomyces</taxon>
    </lineage>
</organism>
<keyword evidence="3" id="KW-1185">Reference proteome</keyword>
<dbReference type="Proteomes" id="UP000660675">
    <property type="component" value="Unassembled WGS sequence"/>
</dbReference>
<gene>
    <name evidence="2" type="ORF">GCM10015535_21410</name>
</gene>
<sequence length="130" mass="12808">MVAIATDGTAALRGSVSRMSDSTPEPGTAAGTLPGSEAGDPSGEGADPAAGGPLDPAAPAPLGVVRTPTGNPGVDAELERLADADHLPADGHIEVYEDVHRGLRATLTGLDAAPAPAPVPAPMPSYNNRS</sequence>
<feature type="region of interest" description="Disordered" evidence="1">
    <location>
        <begin position="1"/>
        <end position="75"/>
    </location>
</feature>
<name>A0ABQ2VVN8_9ACTN</name>
<evidence type="ECO:0000256" key="1">
    <source>
        <dbReference type="SAM" id="MobiDB-lite"/>
    </source>
</evidence>
<protein>
    <submittedName>
        <fullName evidence="2">Uncharacterized protein</fullName>
    </submittedName>
</protein>
<feature type="region of interest" description="Disordered" evidence="1">
    <location>
        <begin position="111"/>
        <end position="130"/>
    </location>
</feature>
<feature type="compositionally biased region" description="Low complexity" evidence="1">
    <location>
        <begin position="38"/>
        <end position="63"/>
    </location>
</feature>